<accession>A0A3L6G2P6</accession>
<proteinExistence type="predicted"/>
<sequence length="12" mass="1469">MVVQNAILYYRV</sequence>
<gene>
    <name evidence="1" type="ORF">Zm00014a_043786</name>
</gene>
<protein>
    <submittedName>
        <fullName evidence="1">Uncharacterized protein</fullName>
    </submittedName>
</protein>
<name>A0A3L6G2P6_MAIZE</name>
<reference evidence="1" key="1">
    <citation type="journal article" date="2018" name="Nat. Genet.">
        <title>Extensive intraspecific gene order and gene structural variations between Mo17 and other maize genomes.</title>
        <authorList>
            <person name="Sun S."/>
            <person name="Zhou Y."/>
            <person name="Chen J."/>
            <person name="Shi J."/>
            <person name="Zhao H."/>
            <person name="Zhao H."/>
            <person name="Song W."/>
            <person name="Zhang M."/>
            <person name="Cui Y."/>
            <person name="Dong X."/>
            <person name="Liu H."/>
            <person name="Ma X."/>
            <person name="Jiao Y."/>
            <person name="Wang B."/>
            <person name="Wei X."/>
            <person name="Stein J.C."/>
            <person name="Glaubitz J.C."/>
            <person name="Lu F."/>
            <person name="Yu G."/>
            <person name="Liang C."/>
            <person name="Fengler K."/>
            <person name="Li B."/>
            <person name="Rafalski A."/>
            <person name="Schnable P.S."/>
            <person name="Ware D.H."/>
            <person name="Buckler E.S."/>
            <person name="Lai J."/>
        </authorList>
    </citation>
    <scope>NUCLEOTIDE SEQUENCE [LARGE SCALE GENOMIC DNA]</scope>
    <source>
        <tissue evidence="1">Seedling</tissue>
    </source>
</reference>
<organism evidence="1">
    <name type="scientific">Zea mays</name>
    <name type="common">Maize</name>
    <dbReference type="NCBI Taxonomy" id="4577"/>
    <lineage>
        <taxon>Eukaryota</taxon>
        <taxon>Viridiplantae</taxon>
        <taxon>Streptophyta</taxon>
        <taxon>Embryophyta</taxon>
        <taxon>Tracheophyta</taxon>
        <taxon>Spermatophyta</taxon>
        <taxon>Magnoliopsida</taxon>
        <taxon>Liliopsida</taxon>
        <taxon>Poales</taxon>
        <taxon>Poaceae</taxon>
        <taxon>PACMAD clade</taxon>
        <taxon>Panicoideae</taxon>
        <taxon>Andropogonodae</taxon>
        <taxon>Andropogoneae</taxon>
        <taxon>Tripsacinae</taxon>
        <taxon>Zea</taxon>
    </lineage>
</organism>
<dbReference type="EMBL" id="NCVQ01000003">
    <property type="protein sequence ID" value="PWZ41402.1"/>
    <property type="molecule type" value="Genomic_DNA"/>
</dbReference>
<evidence type="ECO:0000313" key="1">
    <source>
        <dbReference type="EMBL" id="PWZ41402.1"/>
    </source>
</evidence>
<comment type="caution">
    <text evidence="1">The sequence shown here is derived from an EMBL/GenBank/DDBJ whole genome shotgun (WGS) entry which is preliminary data.</text>
</comment>
<dbReference type="Proteomes" id="UP000251960">
    <property type="component" value="Chromosome 2"/>
</dbReference>